<dbReference type="Pfam" id="PF09965">
    <property type="entry name" value="DUF2199"/>
    <property type="match status" value="1"/>
</dbReference>
<evidence type="ECO:0000313" key="1">
    <source>
        <dbReference type="EMBL" id="WCT12618.1"/>
    </source>
</evidence>
<accession>A0ABY7T8K7</accession>
<evidence type="ECO:0000313" key="2">
    <source>
        <dbReference type="Proteomes" id="UP001216139"/>
    </source>
</evidence>
<gene>
    <name evidence="1" type="ORF">PQO05_01570</name>
</gene>
<protein>
    <submittedName>
        <fullName evidence="1">DUF2199 domain-containing protein</fullName>
    </submittedName>
</protein>
<name>A0ABY7T8K7_9SPHI</name>
<keyword evidence="2" id="KW-1185">Reference proteome</keyword>
<reference evidence="1 2" key="1">
    <citation type="submission" date="2023-02" db="EMBL/GenBank/DDBJ databases">
        <title>Genome sequence of Mucilaginibacter jinjuensis strain KACC 16571.</title>
        <authorList>
            <person name="Kim S."/>
            <person name="Heo J."/>
            <person name="Kwon S.-W."/>
        </authorList>
    </citation>
    <scope>NUCLEOTIDE SEQUENCE [LARGE SCALE GENOMIC DNA]</scope>
    <source>
        <strain evidence="1 2">KACC 16571</strain>
    </source>
</reference>
<dbReference type="Proteomes" id="UP001216139">
    <property type="component" value="Chromosome"/>
</dbReference>
<sequence>MKNMNYTCKCCGTTYDKIPLCFGNDYPDYYLSVPVEEREARVELTESLCVIDDHFFHRGRLIIPIIDFHENLIFNVWTSISRENFELRNDLWNDATRINQPPYFGWLQTLVATYDETLNIKTIAYEAEIGYIPTIEVIEENHQLQYDQINGISFETAMAKVEQILAHRHTI</sequence>
<proteinExistence type="predicted"/>
<organism evidence="1 2">
    <name type="scientific">Mucilaginibacter jinjuensis</name>
    <dbReference type="NCBI Taxonomy" id="1176721"/>
    <lineage>
        <taxon>Bacteria</taxon>
        <taxon>Pseudomonadati</taxon>
        <taxon>Bacteroidota</taxon>
        <taxon>Sphingobacteriia</taxon>
        <taxon>Sphingobacteriales</taxon>
        <taxon>Sphingobacteriaceae</taxon>
        <taxon>Mucilaginibacter</taxon>
    </lineage>
</organism>
<dbReference type="EMBL" id="CP117167">
    <property type="protein sequence ID" value="WCT12618.1"/>
    <property type="molecule type" value="Genomic_DNA"/>
</dbReference>
<dbReference type="RefSeq" id="WP_273630882.1">
    <property type="nucleotide sequence ID" value="NZ_CP117167.1"/>
</dbReference>
<dbReference type="InterPro" id="IPR018697">
    <property type="entry name" value="DUF2199"/>
</dbReference>